<evidence type="ECO:0000313" key="3">
    <source>
        <dbReference type="Proteomes" id="UP000734854"/>
    </source>
</evidence>
<protein>
    <recommendedName>
        <fullName evidence="4">SHSP domain-containing protein</fullName>
    </recommendedName>
</protein>
<feature type="chain" id="PRO_5035309157" description="SHSP domain-containing protein" evidence="1">
    <location>
        <begin position="23"/>
        <end position="158"/>
    </location>
</feature>
<dbReference type="AlphaFoldDB" id="A0A8J5LGX7"/>
<keyword evidence="3" id="KW-1185">Reference proteome</keyword>
<comment type="caution">
    <text evidence="2">The sequence shown here is derived from an EMBL/GenBank/DDBJ whole genome shotgun (WGS) entry which is preliminary data.</text>
</comment>
<dbReference type="EMBL" id="JACMSC010000006">
    <property type="protein sequence ID" value="KAG6518552.1"/>
    <property type="molecule type" value="Genomic_DNA"/>
</dbReference>
<sequence>MVTVVSLRVMVIVVSLRMLGGGISVPKRYDEGPSAFGEAEHHVPLQRELKGLRCRHAQMTKEALSHVFGKVLELPFSAKANVQAHAIEIQPGVMKVVVQHGEVDGGGKCDLDEGLELDRWRLHLSPTTRSALATATYADGELVVIVQKRSKFEVDDAT</sequence>
<proteinExistence type="predicted"/>
<evidence type="ECO:0000256" key="1">
    <source>
        <dbReference type="SAM" id="SignalP"/>
    </source>
</evidence>
<keyword evidence="1" id="KW-0732">Signal</keyword>
<name>A0A8J5LGX7_ZINOF</name>
<feature type="signal peptide" evidence="1">
    <location>
        <begin position="1"/>
        <end position="22"/>
    </location>
</feature>
<evidence type="ECO:0008006" key="4">
    <source>
        <dbReference type="Google" id="ProtNLM"/>
    </source>
</evidence>
<dbReference type="PANTHER" id="PTHR33879:SF3">
    <property type="entry name" value="17.6 KDA CLASS II HEAT SHOCK PROTEIN-RELATED"/>
    <property type="match status" value="1"/>
</dbReference>
<evidence type="ECO:0000313" key="2">
    <source>
        <dbReference type="EMBL" id="KAG6518552.1"/>
    </source>
</evidence>
<accession>A0A8J5LGX7</accession>
<reference evidence="2 3" key="1">
    <citation type="submission" date="2020-08" db="EMBL/GenBank/DDBJ databases">
        <title>Plant Genome Project.</title>
        <authorList>
            <person name="Zhang R.-G."/>
        </authorList>
    </citation>
    <scope>NUCLEOTIDE SEQUENCE [LARGE SCALE GENOMIC DNA]</scope>
    <source>
        <tissue evidence="2">Rhizome</tissue>
    </source>
</reference>
<organism evidence="2 3">
    <name type="scientific">Zingiber officinale</name>
    <name type="common">Ginger</name>
    <name type="synonym">Amomum zingiber</name>
    <dbReference type="NCBI Taxonomy" id="94328"/>
    <lineage>
        <taxon>Eukaryota</taxon>
        <taxon>Viridiplantae</taxon>
        <taxon>Streptophyta</taxon>
        <taxon>Embryophyta</taxon>
        <taxon>Tracheophyta</taxon>
        <taxon>Spermatophyta</taxon>
        <taxon>Magnoliopsida</taxon>
        <taxon>Liliopsida</taxon>
        <taxon>Zingiberales</taxon>
        <taxon>Zingiberaceae</taxon>
        <taxon>Zingiber</taxon>
    </lineage>
</organism>
<gene>
    <name evidence="2" type="ORF">ZIOFF_022031</name>
</gene>
<dbReference type="PANTHER" id="PTHR33879">
    <property type="entry name" value="17.6 KDA CLASS II HEAT SHOCK PROTEIN-RELATED"/>
    <property type="match status" value="1"/>
</dbReference>
<dbReference type="Proteomes" id="UP000734854">
    <property type="component" value="Unassembled WGS sequence"/>
</dbReference>